<dbReference type="EMBL" id="JABELX010000029">
    <property type="protein sequence ID" value="NNH75847.1"/>
    <property type="molecule type" value="Genomic_DNA"/>
</dbReference>
<keyword evidence="2" id="KW-1185">Reference proteome</keyword>
<comment type="caution">
    <text evidence="1">The sequence shown here is derived from an EMBL/GenBank/DDBJ whole genome shotgun (WGS) entry which is preliminary data.</text>
</comment>
<gene>
    <name evidence="1" type="ORF">HLB23_39365</name>
</gene>
<protein>
    <submittedName>
        <fullName evidence="1">Uncharacterized protein</fullName>
    </submittedName>
</protein>
<reference evidence="1 2" key="1">
    <citation type="submission" date="2020-05" db="EMBL/GenBank/DDBJ databases">
        <title>MicrobeNet Type strains.</title>
        <authorList>
            <person name="Nicholson A.C."/>
        </authorList>
    </citation>
    <scope>NUCLEOTIDE SEQUENCE [LARGE SCALE GENOMIC DNA]</scope>
    <source>
        <strain evidence="1 2">JCM 3224</strain>
    </source>
</reference>
<dbReference type="AlphaFoldDB" id="A0A849CGN0"/>
<accession>A0A849CGN0</accession>
<proteinExistence type="predicted"/>
<dbReference type="RefSeq" id="WP_170264427.1">
    <property type="nucleotide sequence ID" value="NZ_JABELX010000029.1"/>
</dbReference>
<sequence length="236" mass="25502">MSETNSYPFVVDTSIESRLDSSTLDEVGRNLWPVDCQSCGRALGTELPALVVRDIGGIMAAANLNHVRCHAPEWVDRGVFGLRNENFLSYRTFGCAIVGESSGKPKPVPFGFVNPSLEQVMLHNTGSGWEIGTTRNYRDHHGLTGLALNKPVCDTRAVIASPDTVRVQLEKTAESWDFGVTSEILALIHQLRGIALGITTAYIPDRDFASGRGFTKALQSGTLALGWVPLAQASSS</sequence>
<organism evidence="1 2">
    <name type="scientific">Nocardia uniformis</name>
    <dbReference type="NCBI Taxonomy" id="53432"/>
    <lineage>
        <taxon>Bacteria</taxon>
        <taxon>Bacillati</taxon>
        <taxon>Actinomycetota</taxon>
        <taxon>Actinomycetes</taxon>
        <taxon>Mycobacteriales</taxon>
        <taxon>Nocardiaceae</taxon>
        <taxon>Nocardia</taxon>
    </lineage>
</organism>
<name>A0A849CGN0_9NOCA</name>
<evidence type="ECO:0000313" key="2">
    <source>
        <dbReference type="Proteomes" id="UP000586827"/>
    </source>
</evidence>
<evidence type="ECO:0000313" key="1">
    <source>
        <dbReference type="EMBL" id="NNH75847.1"/>
    </source>
</evidence>
<dbReference type="Proteomes" id="UP000586827">
    <property type="component" value="Unassembled WGS sequence"/>
</dbReference>